<dbReference type="Proteomes" id="UP000885847">
    <property type="component" value="Unassembled WGS sequence"/>
</dbReference>
<dbReference type="AlphaFoldDB" id="A0A7C0ZDB3"/>
<proteinExistence type="predicted"/>
<dbReference type="CDD" id="cd19067">
    <property type="entry name" value="PfuEndoQ-like"/>
    <property type="match status" value="1"/>
</dbReference>
<sequence length="213" mass="23802">MGYYIADLHIHSKYSRATSGHSDLDGLVHSAKLKGVNLLGTGDFTHTLWLAELEGKLEYKGEGIYHYRGVDFILTTEVSLIYSQAGRLRKVHIVLALPEIKYVKELNKELMKYGKLDSDGRPMLGMDIPTLMKIVVNTCEDAMVIPAHIWTPWFSLFGSNSGFDSIIEAFGDYADRITALETGLSSDPPMNWRLSCLDKYTLVSNSDAHSPDN</sequence>
<gene>
    <name evidence="1" type="ORF">ENF18_00535</name>
</gene>
<dbReference type="PANTHER" id="PTHR40084:SF1">
    <property type="entry name" value="PHOSPHOTRANSFERASE"/>
    <property type="match status" value="1"/>
</dbReference>
<accession>A0A7C0ZDB3</accession>
<dbReference type="EMBL" id="DQWE01000026">
    <property type="protein sequence ID" value="HDI82261.1"/>
    <property type="molecule type" value="Genomic_DNA"/>
</dbReference>
<organism evidence="1">
    <name type="scientific">candidate division WOR-3 bacterium</name>
    <dbReference type="NCBI Taxonomy" id="2052148"/>
    <lineage>
        <taxon>Bacteria</taxon>
        <taxon>Bacteria division WOR-3</taxon>
    </lineage>
</organism>
<dbReference type="Gene3D" id="3.20.20.140">
    <property type="entry name" value="Metal-dependent hydrolases"/>
    <property type="match status" value="1"/>
</dbReference>
<dbReference type="GO" id="GO:0004386">
    <property type="term" value="F:helicase activity"/>
    <property type="evidence" value="ECO:0007669"/>
    <property type="project" value="UniProtKB-KW"/>
</dbReference>
<name>A0A7C0ZDB3_UNCW3</name>
<feature type="non-terminal residue" evidence="1">
    <location>
        <position position="213"/>
    </location>
</feature>
<protein>
    <submittedName>
        <fullName evidence="1">DNA helicase UvrD</fullName>
    </submittedName>
</protein>
<dbReference type="InterPro" id="IPR016195">
    <property type="entry name" value="Pol/histidinol_Pase-like"/>
</dbReference>
<comment type="caution">
    <text evidence="1">The sequence shown here is derived from an EMBL/GenBank/DDBJ whole genome shotgun (WGS) entry which is preliminary data.</text>
</comment>
<keyword evidence="1" id="KW-0378">Hydrolase</keyword>
<keyword evidence="1" id="KW-0547">Nucleotide-binding</keyword>
<keyword evidence="1" id="KW-0067">ATP-binding</keyword>
<dbReference type="SUPFAM" id="SSF89550">
    <property type="entry name" value="PHP domain-like"/>
    <property type="match status" value="1"/>
</dbReference>
<reference evidence="1" key="1">
    <citation type="journal article" date="2020" name="mSystems">
        <title>Genome- and Community-Level Interaction Insights into Carbon Utilization and Element Cycling Functions of Hydrothermarchaeota in Hydrothermal Sediment.</title>
        <authorList>
            <person name="Zhou Z."/>
            <person name="Liu Y."/>
            <person name="Xu W."/>
            <person name="Pan J."/>
            <person name="Luo Z.H."/>
            <person name="Li M."/>
        </authorList>
    </citation>
    <scope>NUCLEOTIDE SEQUENCE [LARGE SCALE GENOMIC DNA]</scope>
    <source>
        <strain evidence="1">HyVt-102</strain>
    </source>
</reference>
<keyword evidence="1" id="KW-0347">Helicase</keyword>
<dbReference type="PANTHER" id="PTHR40084">
    <property type="entry name" value="PHOSPHOHYDROLASE, PHP FAMILY"/>
    <property type="match status" value="1"/>
</dbReference>
<evidence type="ECO:0000313" key="1">
    <source>
        <dbReference type="EMBL" id="HDI82261.1"/>
    </source>
</evidence>